<proteinExistence type="predicted"/>
<evidence type="ECO:0000256" key="3">
    <source>
        <dbReference type="SAM" id="Phobius"/>
    </source>
</evidence>
<keyword evidence="1" id="KW-0175">Coiled coil</keyword>
<organism>
    <name type="scientific">Branchiostoma floridae</name>
    <name type="common">Florida lancelet</name>
    <name type="synonym">Amphioxus</name>
    <dbReference type="NCBI Taxonomy" id="7739"/>
    <lineage>
        <taxon>Eukaryota</taxon>
        <taxon>Metazoa</taxon>
        <taxon>Chordata</taxon>
        <taxon>Cephalochordata</taxon>
        <taxon>Leptocardii</taxon>
        <taxon>Amphioxiformes</taxon>
        <taxon>Branchiostomatidae</taxon>
        <taxon>Branchiostoma</taxon>
    </lineage>
</organism>
<accession>C3XT62</accession>
<protein>
    <recommendedName>
        <fullName evidence="5">Neurotransmitter-gated ion-channel transmembrane domain-containing protein</fullName>
    </recommendedName>
</protein>
<dbReference type="EMBL" id="GG666461">
    <property type="protein sequence ID" value="EEN68795.1"/>
    <property type="molecule type" value="Genomic_DNA"/>
</dbReference>
<dbReference type="PANTHER" id="PTHR46335:SF1">
    <property type="entry name" value="CUBILIN"/>
    <property type="match status" value="1"/>
</dbReference>
<feature type="region of interest" description="Disordered" evidence="2">
    <location>
        <begin position="72"/>
        <end position="92"/>
    </location>
</feature>
<keyword evidence="3" id="KW-0812">Transmembrane</keyword>
<feature type="region of interest" description="Disordered" evidence="2">
    <location>
        <begin position="10"/>
        <end position="56"/>
    </location>
</feature>
<evidence type="ECO:0008006" key="5">
    <source>
        <dbReference type="Google" id="ProtNLM"/>
    </source>
</evidence>
<dbReference type="PANTHER" id="PTHR46335">
    <property type="entry name" value="CUBILIN"/>
    <property type="match status" value="1"/>
</dbReference>
<feature type="coiled-coil region" evidence="1">
    <location>
        <begin position="107"/>
        <end position="134"/>
    </location>
</feature>
<evidence type="ECO:0000256" key="1">
    <source>
        <dbReference type="SAM" id="Coils"/>
    </source>
</evidence>
<feature type="compositionally biased region" description="Acidic residues" evidence="2">
    <location>
        <begin position="42"/>
        <end position="53"/>
    </location>
</feature>
<name>C3XT62_BRAFL</name>
<evidence type="ECO:0000256" key="2">
    <source>
        <dbReference type="SAM" id="MobiDB-lite"/>
    </source>
</evidence>
<sequence length="173" mass="19300">MLVRFLLLGDLTEKETASGEGETGPADNKMDWSDQANRDIPAEGEEATDDANEDTVKVEVETRTEVSDDVMKVDGKTPADVSETTRDIPIGPPTRLEAAMEERTSCLRQLIRQAMKTEQQLEELAKAMKNEQKVSDYTLLTKVLDRLCLVLYVISVALAVPMTMYLGKNRHLL</sequence>
<feature type="transmembrane region" description="Helical" evidence="3">
    <location>
        <begin position="149"/>
        <end position="167"/>
    </location>
</feature>
<evidence type="ECO:0000313" key="4">
    <source>
        <dbReference type="EMBL" id="EEN68795.1"/>
    </source>
</evidence>
<dbReference type="AlphaFoldDB" id="C3XT62"/>
<dbReference type="InParanoid" id="C3XT62"/>
<keyword evidence="3" id="KW-1133">Transmembrane helix</keyword>
<keyword evidence="3" id="KW-0472">Membrane</keyword>
<reference evidence="4" key="1">
    <citation type="journal article" date="2008" name="Nature">
        <title>The amphioxus genome and the evolution of the chordate karyotype.</title>
        <authorList>
            <consortium name="US DOE Joint Genome Institute (JGI-PGF)"/>
            <person name="Putnam N.H."/>
            <person name="Butts T."/>
            <person name="Ferrier D.E.K."/>
            <person name="Furlong R.F."/>
            <person name="Hellsten U."/>
            <person name="Kawashima T."/>
            <person name="Robinson-Rechavi M."/>
            <person name="Shoguchi E."/>
            <person name="Terry A."/>
            <person name="Yu J.-K."/>
            <person name="Benito-Gutierrez E.L."/>
            <person name="Dubchak I."/>
            <person name="Garcia-Fernandez J."/>
            <person name="Gibson-Brown J.J."/>
            <person name="Grigoriev I.V."/>
            <person name="Horton A.C."/>
            <person name="de Jong P.J."/>
            <person name="Jurka J."/>
            <person name="Kapitonov V.V."/>
            <person name="Kohara Y."/>
            <person name="Kuroki Y."/>
            <person name="Lindquist E."/>
            <person name="Lucas S."/>
            <person name="Osoegawa K."/>
            <person name="Pennacchio L.A."/>
            <person name="Salamov A.A."/>
            <person name="Satou Y."/>
            <person name="Sauka-Spengler T."/>
            <person name="Schmutz J."/>
            <person name="Shin-I T."/>
            <person name="Toyoda A."/>
            <person name="Bronner-Fraser M."/>
            <person name="Fujiyama A."/>
            <person name="Holland L.Z."/>
            <person name="Holland P.W.H."/>
            <person name="Satoh N."/>
            <person name="Rokhsar D.S."/>
        </authorList>
    </citation>
    <scope>NUCLEOTIDE SEQUENCE [LARGE SCALE GENOMIC DNA]</scope>
    <source>
        <strain evidence="4">S238N-H82</strain>
        <tissue evidence="4">Testes</tissue>
    </source>
</reference>
<feature type="compositionally biased region" description="Basic and acidic residues" evidence="2">
    <location>
        <begin position="28"/>
        <end position="41"/>
    </location>
</feature>
<gene>
    <name evidence="4" type="ORF">BRAFLDRAFT_97237</name>
</gene>